<reference evidence="2" key="1">
    <citation type="journal article" date="2015" name="Nature">
        <title>Complex archaea that bridge the gap between prokaryotes and eukaryotes.</title>
        <authorList>
            <person name="Spang A."/>
            <person name="Saw J.H."/>
            <person name="Jorgensen S.L."/>
            <person name="Zaremba-Niedzwiedzka K."/>
            <person name="Martijn J."/>
            <person name="Lind A.E."/>
            <person name="van Eijk R."/>
            <person name="Schleper C."/>
            <person name="Guy L."/>
            <person name="Ettema T.J."/>
        </authorList>
    </citation>
    <scope>NUCLEOTIDE SEQUENCE</scope>
</reference>
<gene>
    <name evidence="2" type="ORF">LCGC14_2899340</name>
</gene>
<protein>
    <submittedName>
        <fullName evidence="2">Uncharacterized protein</fullName>
    </submittedName>
</protein>
<dbReference type="EMBL" id="LAZR01057027">
    <property type="protein sequence ID" value="KKK72892.1"/>
    <property type="molecule type" value="Genomic_DNA"/>
</dbReference>
<feature type="coiled-coil region" evidence="1">
    <location>
        <begin position="22"/>
        <end position="103"/>
    </location>
</feature>
<organism evidence="2">
    <name type="scientific">marine sediment metagenome</name>
    <dbReference type="NCBI Taxonomy" id="412755"/>
    <lineage>
        <taxon>unclassified sequences</taxon>
        <taxon>metagenomes</taxon>
        <taxon>ecological metagenomes</taxon>
    </lineage>
</organism>
<dbReference type="Gene3D" id="1.20.1270.70">
    <property type="entry name" value="Designed single chain three-helix bundle"/>
    <property type="match status" value="1"/>
</dbReference>
<comment type="caution">
    <text evidence="2">The sequence shown here is derived from an EMBL/GenBank/DDBJ whole genome shotgun (WGS) entry which is preliminary data.</text>
</comment>
<proteinExistence type="predicted"/>
<evidence type="ECO:0000256" key="1">
    <source>
        <dbReference type="SAM" id="Coils"/>
    </source>
</evidence>
<name>A0A0F8XUZ2_9ZZZZ</name>
<dbReference type="AlphaFoldDB" id="A0A0F8XUZ2"/>
<accession>A0A0F8XUZ2</accession>
<dbReference type="PROSITE" id="PS51257">
    <property type="entry name" value="PROKAR_LIPOPROTEIN"/>
    <property type="match status" value="1"/>
</dbReference>
<sequence length="112" mass="12713">MSLKRILLLVPAFLLVTGCVTATQLQQELDPIRQQTASLEERVSALEDRVTALENRADTTDAQIDKWEQSLEGISRTSNADDLEMMEEMVRRAEDAANKSERAFMMQQEKGR</sequence>
<evidence type="ECO:0000313" key="2">
    <source>
        <dbReference type="EMBL" id="KKK72892.1"/>
    </source>
</evidence>
<keyword evidence="1" id="KW-0175">Coiled coil</keyword>
<dbReference type="SUPFAM" id="SSF57997">
    <property type="entry name" value="Tropomyosin"/>
    <property type="match status" value="1"/>
</dbReference>